<sequence>MIQLHKKCLAWILCVSFALAASAVDIESVVNLCCNEGNEWGSQRKHCNEYKFNLDNNVVPAGLHGLCLSTGEICCAKQHRIYQCTAGSVAAKSSSSCDNTADNYGTEFFKDCCEACKIGLVIGSTSPQCSTDGFSFGSPWDDIIEDCCSDIRDGDGEEILDDSNICQQIDNLCMQICVPTDGSYICRCHDGYELLEDNITCVRKTNVIDNEIPESLNKTTAECADGYVKNVDTNECEDINECDTGDAHCDINNQACLNTIGSYKCLDIIASERISKCDEGFRYQARTDQCVDINECSEGTDDCNRKIQLCLNTRGGYKCQDKIGDRCLPGLKYNVETKLCEDINECELDPDSCDDGYKCVNTPGSFDCILIRRSKPLAPIDLNCADGYQVYKDQCIDIDECMADREACDANQICTNLPGGYRCDCKIGFTLDPLTNACEDINECQINNHECLETQRCDNTIGSYRCIRTQSCGTGYTFNAETLKCDDDDECVLGRHNCFDPYECHNTKGSFRCVRKPRTTTTVATTTTTTTSTTTRRPEIYQPYTTPFYTSRYPYNPNPDPNYPPCMPGFERNSLGACVDINECDVRNPCARSQKCINTNGAYRCLNSMTCQGGFELNVDGSQCVDIDECASREPICGPQQTCKNKPGGYACVCPPGFVSTNNRDCQDINECEFYKDRRPCPSNAECINSIGSYRCHCKSGFKNEANDDRKCVDVDECQEYPGLCQHRCINYWGSYKCGCDAGFKLSLNNRTCDDIDECEIHKTYKLCVGICENVPGSYRCACPEGYRLGADSRSCEDIDECKETPGICRDRNDICTNLRGSHRCIPINCPYGYMRDPDRKHRCKRISMLCDHDDYDCFRKPTSYSFNFISMVPNMTVPLQGTGLFNLQTTVWSQDLDFDLKIDHIHAPPSVEKVTEHYFSLKKVPQGVTLLLMQPLDGPQDIELQLTMNVYTTNRQPSGSSVAKIFLLVSEFPF</sequence>
<evidence type="ECO:0000256" key="6">
    <source>
        <dbReference type="ARBA" id="ARBA00022729"/>
    </source>
</evidence>
<dbReference type="AlphaFoldDB" id="A0A1J1J064"/>
<reference evidence="14 15" key="1">
    <citation type="submission" date="2015-04" db="EMBL/GenBank/DDBJ databases">
        <authorList>
            <person name="Syromyatnikov M.Y."/>
            <person name="Popov V.N."/>
        </authorList>
    </citation>
    <scope>NUCLEOTIDE SEQUENCE [LARGE SCALE GENOMIC DNA]</scope>
</reference>
<dbReference type="EMBL" id="CVRI01000065">
    <property type="protein sequence ID" value="CRL05783.1"/>
    <property type="molecule type" value="Genomic_DNA"/>
</dbReference>
<dbReference type="PROSITE" id="PS00010">
    <property type="entry name" value="ASX_HYDROXYL"/>
    <property type="match status" value="5"/>
</dbReference>
<evidence type="ECO:0000256" key="4">
    <source>
        <dbReference type="ARBA" id="ARBA00022530"/>
    </source>
</evidence>
<dbReference type="PROSITE" id="PS01187">
    <property type="entry name" value="EGF_CA"/>
    <property type="match status" value="3"/>
</dbReference>
<feature type="domain" description="EGF-like" evidence="13">
    <location>
        <begin position="755"/>
        <end position="797"/>
    </location>
</feature>
<keyword evidence="8" id="KW-0106">Calcium</keyword>
<evidence type="ECO:0000256" key="2">
    <source>
        <dbReference type="ARBA" id="ARBA00006127"/>
    </source>
</evidence>
<dbReference type="STRING" id="568069.A0A1J1J064"/>
<evidence type="ECO:0000256" key="8">
    <source>
        <dbReference type="ARBA" id="ARBA00022837"/>
    </source>
</evidence>
<feature type="domain" description="EGF-like" evidence="13">
    <location>
        <begin position="714"/>
        <end position="754"/>
    </location>
</feature>
<organism evidence="14 15">
    <name type="scientific">Clunio marinus</name>
    <dbReference type="NCBI Taxonomy" id="568069"/>
    <lineage>
        <taxon>Eukaryota</taxon>
        <taxon>Metazoa</taxon>
        <taxon>Ecdysozoa</taxon>
        <taxon>Arthropoda</taxon>
        <taxon>Hexapoda</taxon>
        <taxon>Insecta</taxon>
        <taxon>Pterygota</taxon>
        <taxon>Neoptera</taxon>
        <taxon>Endopterygota</taxon>
        <taxon>Diptera</taxon>
        <taxon>Nematocera</taxon>
        <taxon>Chironomoidea</taxon>
        <taxon>Chironomidae</taxon>
        <taxon>Clunio</taxon>
    </lineage>
</organism>
<dbReference type="InterPro" id="IPR009030">
    <property type="entry name" value="Growth_fac_rcpt_cys_sf"/>
</dbReference>
<evidence type="ECO:0000313" key="15">
    <source>
        <dbReference type="Proteomes" id="UP000183832"/>
    </source>
</evidence>
<dbReference type="FunFam" id="2.10.25.10:FF:000240">
    <property type="entry name" value="Vitamin K-dependent protein S"/>
    <property type="match status" value="1"/>
</dbReference>
<keyword evidence="15" id="KW-1185">Reference proteome</keyword>
<keyword evidence="4" id="KW-0272">Extracellular matrix</keyword>
<dbReference type="FunFam" id="2.10.25.10:FF:000038">
    <property type="entry name" value="Fibrillin 2"/>
    <property type="match status" value="1"/>
</dbReference>
<dbReference type="FunFam" id="2.10.25.10:FF:000139">
    <property type="entry name" value="Fibulin-1"/>
    <property type="match status" value="1"/>
</dbReference>
<dbReference type="Pfam" id="PF07645">
    <property type="entry name" value="EGF_CA"/>
    <property type="match status" value="10"/>
</dbReference>
<keyword evidence="7" id="KW-0677">Repeat</keyword>
<evidence type="ECO:0000256" key="9">
    <source>
        <dbReference type="ARBA" id="ARBA00023157"/>
    </source>
</evidence>
<feature type="domain" description="EGF-like" evidence="13">
    <location>
        <begin position="626"/>
        <end position="667"/>
    </location>
</feature>
<dbReference type="Proteomes" id="UP000183832">
    <property type="component" value="Unassembled WGS sequence"/>
</dbReference>
<dbReference type="InterPro" id="IPR049883">
    <property type="entry name" value="NOTCH1_EGF-like"/>
</dbReference>
<keyword evidence="9" id="KW-1015">Disulfide bond</keyword>
<dbReference type="SUPFAM" id="SSF57184">
    <property type="entry name" value="Growth factor receptor domain"/>
    <property type="match status" value="4"/>
</dbReference>
<keyword evidence="3" id="KW-0964">Secreted</keyword>
<dbReference type="Pfam" id="PF12662">
    <property type="entry name" value="cEGF"/>
    <property type="match status" value="2"/>
</dbReference>
<evidence type="ECO:0000256" key="12">
    <source>
        <dbReference type="SAM" id="SignalP"/>
    </source>
</evidence>
<dbReference type="PROSITE" id="PS50026">
    <property type="entry name" value="EGF_3"/>
    <property type="match status" value="5"/>
</dbReference>
<dbReference type="InterPro" id="IPR001881">
    <property type="entry name" value="EGF-like_Ca-bd_dom"/>
</dbReference>
<protein>
    <submittedName>
        <fullName evidence="14">CLUMA_CG018811, isoform A</fullName>
    </submittedName>
</protein>
<evidence type="ECO:0000256" key="11">
    <source>
        <dbReference type="PROSITE-ProRule" id="PRU00076"/>
    </source>
</evidence>
<keyword evidence="5 11" id="KW-0245">EGF-like domain</keyword>
<evidence type="ECO:0000256" key="3">
    <source>
        <dbReference type="ARBA" id="ARBA00022525"/>
    </source>
</evidence>
<keyword evidence="6 12" id="KW-0732">Signal</keyword>
<dbReference type="SMART" id="SM00179">
    <property type="entry name" value="EGF_CA"/>
    <property type="match status" value="13"/>
</dbReference>
<comment type="subcellular location">
    <subcellularLocation>
        <location evidence="1">Secreted</location>
        <location evidence="1">Extracellular space</location>
        <location evidence="1">Extracellular matrix</location>
    </subcellularLocation>
</comment>
<feature type="chain" id="PRO_5012091336" evidence="12">
    <location>
        <begin position="24"/>
        <end position="975"/>
    </location>
</feature>
<dbReference type="Pfam" id="PF22914">
    <property type="entry name" value="Fibulin_C"/>
    <property type="match status" value="1"/>
</dbReference>
<evidence type="ECO:0000259" key="13">
    <source>
        <dbReference type="PROSITE" id="PS50026"/>
    </source>
</evidence>
<feature type="domain" description="EGF-like" evidence="13">
    <location>
        <begin position="668"/>
        <end position="708"/>
    </location>
</feature>
<dbReference type="PANTHER" id="PTHR24050">
    <property type="entry name" value="PA14 DOMAIN-CONTAINING PROTEIN"/>
    <property type="match status" value="1"/>
</dbReference>
<dbReference type="SUPFAM" id="SSF57196">
    <property type="entry name" value="EGF/Laminin"/>
    <property type="match status" value="1"/>
</dbReference>
<evidence type="ECO:0000256" key="10">
    <source>
        <dbReference type="ARBA" id="ARBA00023180"/>
    </source>
</evidence>
<dbReference type="Gene3D" id="2.10.25.10">
    <property type="entry name" value="Laminin"/>
    <property type="match status" value="13"/>
</dbReference>
<gene>
    <name evidence="14" type="primary">putative Fibulin-1</name>
    <name evidence="14" type="ORF">CLUMA_CG018811</name>
</gene>
<dbReference type="PROSITE" id="PS01186">
    <property type="entry name" value="EGF_2"/>
    <property type="match status" value="5"/>
</dbReference>
<dbReference type="InterPro" id="IPR052235">
    <property type="entry name" value="Nephronectin_domain"/>
</dbReference>
<dbReference type="OrthoDB" id="10022113at2759"/>
<feature type="signal peptide" evidence="12">
    <location>
        <begin position="1"/>
        <end position="23"/>
    </location>
</feature>
<accession>A0A1J1J064</accession>
<dbReference type="CDD" id="cd00054">
    <property type="entry name" value="EGF_CA"/>
    <property type="match status" value="5"/>
</dbReference>
<name>A0A1J1J064_9DIPT</name>
<dbReference type="InterPro" id="IPR000152">
    <property type="entry name" value="EGF-type_Asp/Asn_hydroxyl_site"/>
</dbReference>
<dbReference type="InterPro" id="IPR018097">
    <property type="entry name" value="EGF_Ca-bd_CS"/>
</dbReference>
<dbReference type="SMART" id="SM00181">
    <property type="entry name" value="EGF"/>
    <property type="match status" value="10"/>
</dbReference>
<evidence type="ECO:0000313" key="14">
    <source>
        <dbReference type="EMBL" id="CRL05783.1"/>
    </source>
</evidence>
<dbReference type="PANTHER" id="PTHR24050:SF27">
    <property type="entry name" value="FIBRILLIN-1"/>
    <property type="match status" value="1"/>
</dbReference>
<evidence type="ECO:0000256" key="1">
    <source>
        <dbReference type="ARBA" id="ARBA00004498"/>
    </source>
</evidence>
<proteinExistence type="inferred from homology"/>
<dbReference type="InterPro" id="IPR026823">
    <property type="entry name" value="cEGF"/>
</dbReference>
<dbReference type="InterPro" id="IPR055088">
    <property type="entry name" value="Fibulin_C"/>
</dbReference>
<evidence type="ECO:0000256" key="7">
    <source>
        <dbReference type="ARBA" id="ARBA00022737"/>
    </source>
</evidence>
<keyword evidence="10" id="KW-0325">Glycoprotein</keyword>
<dbReference type="GO" id="GO:0005509">
    <property type="term" value="F:calcium ion binding"/>
    <property type="evidence" value="ECO:0007669"/>
    <property type="project" value="InterPro"/>
</dbReference>
<dbReference type="FunFam" id="2.10.25.10:FF:000005">
    <property type="entry name" value="Fibrillin 2"/>
    <property type="match status" value="2"/>
</dbReference>
<comment type="caution">
    <text evidence="11">Lacks conserved residue(s) required for the propagation of feature annotation.</text>
</comment>
<evidence type="ECO:0000256" key="5">
    <source>
        <dbReference type="ARBA" id="ARBA00022536"/>
    </source>
</evidence>
<feature type="domain" description="EGF-like" evidence="13">
    <location>
        <begin position="397"/>
        <end position="439"/>
    </location>
</feature>
<comment type="similarity">
    <text evidence="2">Belongs to the fibulin family.</text>
</comment>
<dbReference type="InterPro" id="IPR000742">
    <property type="entry name" value="EGF"/>
</dbReference>